<evidence type="ECO:0000313" key="3">
    <source>
        <dbReference type="Proteomes" id="UP000078492"/>
    </source>
</evidence>
<keyword evidence="3" id="KW-1185">Reference proteome</keyword>
<dbReference type="AlphaFoldDB" id="A0A151IYC9"/>
<proteinExistence type="predicted"/>
<evidence type="ECO:0000313" key="2">
    <source>
        <dbReference type="EMBL" id="KYN13306.1"/>
    </source>
</evidence>
<dbReference type="EMBL" id="KQ980767">
    <property type="protein sequence ID" value="KYN13306.1"/>
    <property type="molecule type" value="Genomic_DNA"/>
</dbReference>
<dbReference type="Proteomes" id="UP000078492">
    <property type="component" value="Unassembled WGS sequence"/>
</dbReference>
<organism evidence="2 3">
    <name type="scientific">Trachymyrmex cornetzi</name>
    <dbReference type="NCBI Taxonomy" id="471704"/>
    <lineage>
        <taxon>Eukaryota</taxon>
        <taxon>Metazoa</taxon>
        <taxon>Ecdysozoa</taxon>
        <taxon>Arthropoda</taxon>
        <taxon>Hexapoda</taxon>
        <taxon>Insecta</taxon>
        <taxon>Pterygota</taxon>
        <taxon>Neoptera</taxon>
        <taxon>Endopterygota</taxon>
        <taxon>Hymenoptera</taxon>
        <taxon>Apocrita</taxon>
        <taxon>Aculeata</taxon>
        <taxon>Formicoidea</taxon>
        <taxon>Formicidae</taxon>
        <taxon>Myrmicinae</taxon>
        <taxon>Trachymyrmex</taxon>
    </lineage>
</organism>
<feature type="compositionally biased region" description="Low complexity" evidence="1">
    <location>
        <begin position="80"/>
        <end position="91"/>
    </location>
</feature>
<sequence length="142" mass="16308">MWIQITKDIETKMIFTRNAVQCENRYKTILKRKVLSVKNNQPSGAKQIKVDFEEALNKIKAIGDSLEPEILQGPGRIVEKSAASTSSNSQAQKKKKTMSISETLLEIQKNKEEKRERRHQEKLDLLRTIITSLSRPNSENNK</sequence>
<gene>
    <name evidence="2" type="ORF">ALC57_14507</name>
</gene>
<accession>A0A151IYC9</accession>
<name>A0A151IYC9_9HYME</name>
<feature type="compositionally biased region" description="Basic and acidic residues" evidence="1">
    <location>
        <begin position="108"/>
        <end position="120"/>
    </location>
</feature>
<reference evidence="2 3" key="1">
    <citation type="submission" date="2015-09" db="EMBL/GenBank/DDBJ databases">
        <title>Trachymyrmex cornetzi WGS genome.</title>
        <authorList>
            <person name="Nygaard S."/>
            <person name="Hu H."/>
            <person name="Boomsma J."/>
            <person name="Zhang G."/>
        </authorList>
    </citation>
    <scope>NUCLEOTIDE SEQUENCE [LARGE SCALE GENOMIC DNA]</scope>
    <source>
        <strain evidence="2">Tcor2-1</strain>
        <tissue evidence="2">Whole body</tissue>
    </source>
</reference>
<evidence type="ECO:0000256" key="1">
    <source>
        <dbReference type="SAM" id="MobiDB-lite"/>
    </source>
</evidence>
<protein>
    <submittedName>
        <fullName evidence="2">Uncharacterized protein</fullName>
    </submittedName>
</protein>
<feature type="region of interest" description="Disordered" evidence="1">
    <location>
        <begin position="80"/>
        <end position="120"/>
    </location>
</feature>